<dbReference type="Pfam" id="PF02120">
    <property type="entry name" value="Flg_hook"/>
    <property type="match status" value="1"/>
</dbReference>
<evidence type="ECO:0000256" key="1">
    <source>
        <dbReference type="SAM" id="MobiDB-lite"/>
    </source>
</evidence>
<name>A0ABT7AFF8_9HYPH</name>
<accession>A0ABT7AFF8</accession>
<keyword evidence="3" id="KW-0282">Flagellum</keyword>
<feature type="region of interest" description="Disordered" evidence="1">
    <location>
        <begin position="1"/>
        <end position="21"/>
    </location>
</feature>
<organism evidence="3 4">
    <name type="scientific">Chelatococcus albus</name>
    <dbReference type="NCBI Taxonomy" id="3047466"/>
    <lineage>
        <taxon>Bacteria</taxon>
        <taxon>Pseudomonadati</taxon>
        <taxon>Pseudomonadota</taxon>
        <taxon>Alphaproteobacteria</taxon>
        <taxon>Hyphomicrobiales</taxon>
        <taxon>Chelatococcaceae</taxon>
        <taxon>Chelatococcus</taxon>
    </lineage>
</organism>
<feature type="compositionally biased region" description="Low complexity" evidence="1">
    <location>
        <begin position="287"/>
        <end position="298"/>
    </location>
</feature>
<feature type="region of interest" description="Disordered" evidence="1">
    <location>
        <begin position="75"/>
        <end position="338"/>
    </location>
</feature>
<dbReference type="CDD" id="cd17470">
    <property type="entry name" value="T3SS_Flik_C"/>
    <property type="match status" value="1"/>
</dbReference>
<feature type="compositionally biased region" description="Low complexity" evidence="1">
    <location>
        <begin position="10"/>
        <end position="21"/>
    </location>
</feature>
<dbReference type="InterPro" id="IPR021136">
    <property type="entry name" value="Flagellar_hook_control-like_C"/>
</dbReference>
<feature type="compositionally biased region" description="Low complexity" evidence="1">
    <location>
        <begin position="178"/>
        <end position="198"/>
    </location>
</feature>
<dbReference type="Proteomes" id="UP001321492">
    <property type="component" value="Unassembled WGS sequence"/>
</dbReference>
<feature type="compositionally biased region" description="Low complexity" evidence="1">
    <location>
        <begin position="243"/>
        <end position="266"/>
    </location>
</feature>
<gene>
    <name evidence="3" type="ORF">QNA08_07720</name>
</gene>
<sequence length="525" mass="53031">MPPPGKSCRPRTSSRCSPSARDVVTGASNHLIWRDLGRRAWADIPLARTLHDRCPNEIRAAGDVMRQADPALSLFKSPSVARDKGGGSARPAPSTGKDDGAREPFALPGTPRNAGADRPQTARPAPRPDGARDRQNAAVRERDAASERSDKPAASGASGNGADEAAATPADTDKPEKAAAPAAPAAEALTAIDATIAPAPAPLQPPPPPPAEPPGQSPDAAASVAAAPAIVSEDAAPPQAIEAPAGVGAAGPAAAHAPVQAGLAAQGTLDRSADAKATQPLTDGDLPAAAKATDAAPPGEGQVRPSGQVAAEGSAGTEVTKTARGEGGAADETARPATSTLATVTAPAAPLPPQAGAAAIPPADVAQAAAAAKASAQATHPVVKDVPLAAVPIEIGMRALAGSKRFDIRLDPPELGRIDVRLEFDDAGSVKVQLTVDRVETLALLQRDARTLERAFEQAGLKPTDGGVDLTLRDQQAHGGHQRRDEGSREAMPGAPPRSSAAEISEDIIPARALWRGSTGLDLRI</sequence>
<keyword evidence="3" id="KW-0966">Cell projection</keyword>
<feature type="compositionally biased region" description="Pro residues" evidence="1">
    <location>
        <begin position="199"/>
        <end position="216"/>
    </location>
</feature>
<dbReference type="Gene3D" id="3.30.750.140">
    <property type="match status" value="1"/>
</dbReference>
<keyword evidence="3" id="KW-0969">Cilium</keyword>
<evidence type="ECO:0000313" key="3">
    <source>
        <dbReference type="EMBL" id="MDJ1158117.1"/>
    </source>
</evidence>
<feature type="compositionally biased region" description="Basic and acidic residues" evidence="1">
    <location>
        <begin position="471"/>
        <end position="489"/>
    </location>
</feature>
<evidence type="ECO:0000259" key="2">
    <source>
        <dbReference type="Pfam" id="PF02120"/>
    </source>
</evidence>
<dbReference type="EMBL" id="JASJEV010000004">
    <property type="protein sequence ID" value="MDJ1158117.1"/>
    <property type="molecule type" value="Genomic_DNA"/>
</dbReference>
<protein>
    <submittedName>
        <fullName evidence="3">Flagellar hook-length control protein FliK</fullName>
    </submittedName>
</protein>
<feature type="domain" description="Flagellar hook-length control protein-like C-terminal" evidence="2">
    <location>
        <begin position="399"/>
        <end position="471"/>
    </location>
</feature>
<dbReference type="RefSeq" id="WP_283740118.1">
    <property type="nucleotide sequence ID" value="NZ_JASJEV010000004.1"/>
</dbReference>
<comment type="caution">
    <text evidence="3">The sequence shown here is derived from an EMBL/GenBank/DDBJ whole genome shotgun (WGS) entry which is preliminary data.</text>
</comment>
<proteinExistence type="predicted"/>
<feature type="compositionally biased region" description="Low complexity" evidence="1">
    <location>
        <begin position="220"/>
        <end position="229"/>
    </location>
</feature>
<evidence type="ECO:0000313" key="4">
    <source>
        <dbReference type="Proteomes" id="UP001321492"/>
    </source>
</evidence>
<feature type="region of interest" description="Disordered" evidence="1">
    <location>
        <begin position="463"/>
        <end position="503"/>
    </location>
</feature>
<dbReference type="InterPro" id="IPR038610">
    <property type="entry name" value="FliK-like_C_sf"/>
</dbReference>
<reference evidence="3 4" key="1">
    <citation type="submission" date="2023-05" db="EMBL/GenBank/DDBJ databases">
        <title>Chelatococcus sp. nov., a moderately thermophilic bacterium isolated from hot spring microbial mat.</title>
        <authorList>
            <person name="Hu C.-J."/>
            <person name="Li W.-J."/>
        </authorList>
    </citation>
    <scope>NUCLEOTIDE SEQUENCE [LARGE SCALE GENOMIC DNA]</scope>
    <source>
        <strain evidence="3 4">SYSU G07232</strain>
    </source>
</reference>
<feature type="compositionally biased region" description="Basic and acidic residues" evidence="1">
    <location>
        <begin position="129"/>
        <end position="151"/>
    </location>
</feature>
<keyword evidence="4" id="KW-1185">Reference proteome</keyword>